<dbReference type="OrthoDB" id="9775903at2"/>
<keyword evidence="5 6" id="KW-0472">Membrane</keyword>
<dbReference type="EMBL" id="CBXI010000013">
    <property type="protein sequence ID" value="CDL90922.1"/>
    <property type="molecule type" value="Genomic_DNA"/>
</dbReference>
<name>W6NFS0_CLOTY</name>
<proteinExistence type="predicted"/>
<comment type="caution">
    <text evidence="7">The sequence shown here is derived from an EMBL/GenBank/DDBJ whole genome shotgun (WGS) entry which is preliminary data.</text>
</comment>
<feature type="transmembrane region" description="Helical" evidence="6">
    <location>
        <begin position="206"/>
        <end position="227"/>
    </location>
</feature>
<evidence type="ECO:0000256" key="4">
    <source>
        <dbReference type="ARBA" id="ARBA00022989"/>
    </source>
</evidence>
<dbReference type="GO" id="GO:0016787">
    <property type="term" value="F:hydrolase activity"/>
    <property type="evidence" value="ECO:0007669"/>
    <property type="project" value="UniProtKB-KW"/>
</dbReference>
<dbReference type="EC" id="3.1.-.-" evidence="7"/>
<dbReference type="GeneID" id="29418034"/>
<organism evidence="7 8">
    <name type="scientific">Clostridium tyrobutyricum DIVETGP</name>
    <dbReference type="NCBI Taxonomy" id="1408889"/>
    <lineage>
        <taxon>Bacteria</taxon>
        <taxon>Bacillati</taxon>
        <taxon>Bacillota</taxon>
        <taxon>Clostridia</taxon>
        <taxon>Eubacteriales</taxon>
        <taxon>Clostridiaceae</taxon>
        <taxon>Clostridium</taxon>
    </lineage>
</organism>
<accession>W6NFS0</accession>
<keyword evidence="2" id="KW-1003">Cell membrane</keyword>
<dbReference type="Proteomes" id="UP000019482">
    <property type="component" value="Unassembled WGS sequence"/>
</dbReference>
<evidence type="ECO:0000256" key="5">
    <source>
        <dbReference type="ARBA" id="ARBA00023136"/>
    </source>
</evidence>
<dbReference type="AlphaFoldDB" id="W6NFS0"/>
<evidence type="ECO:0000256" key="3">
    <source>
        <dbReference type="ARBA" id="ARBA00022692"/>
    </source>
</evidence>
<feature type="transmembrane region" description="Helical" evidence="6">
    <location>
        <begin position="174"/>
        <end position="194"/>
    </location>
</feature>
<feature type="transmembrane region" description="Helical" evidence="6">
    <location>
        <begin position="239"/>
        <end position="267"/>
    </location>
</feature>
<dbReference type="RefSeq" id="WP_017753264.1">
    <property type="nucleotide sequence ID" value="NZ_CBXI010000013.1"/>
</dbReference>
<dbReference type="NCBIfam" id="TIGR00765">
    <property type="entry name" value="yihY_not_rbn"/>
    <property type="match status" value="1"/>
</dbReference>
<protein>
    <submittedName>
        <fullName evidence="7">Ribonuclease BN</fullName>
        <ecNumber evidence="7">3.1.-.-</ecNumber>
    </submittedName>
</protein>
<dbReference type="GO" id="GO:0005886">
    <property type="term" value="C:plasma membrane"/>
    <property type="evidence" value="ECO:0007669"/>
    <property type="project" value="UniProtKB-SubCell"/>
</dbReference>
<sequence>MRSKFIYNLKIFVIRFVKDDVMALSSQLAYSLVFSFFPFLIFIISLVGYIPVESGDILIMLNGILPEDILKIIESTIVNIVDTRNNKILFLSFIFTIWSASNGFQAVIKGLNKAYGEDEDRGILKLYTISILCTFGIIFIILITSILLIFGQLLGRFLTTELGLNGNFNFAWNVVRYLIIIFSISSIFGAVYIYTPNVRLKWYEVIPGSIVSTITLILVSICFAFYVNNFANYSLIYGSIGAVIVLLTWLFILSNITIIGGEINALFWNKRRFVNK</sequence>
<keyword evidence="3 6" id="KW-0812">Transmembrane</keyword>
<dbReference type="InterPro" id="IPR017039">
    <property type="entry name" value="Virul_fac_BrkB"/>
</dbReference>
<keyword evidence="7" id="KW-0378">Hydrolase</keyword>
<dbReference type="PIRSF" id="PIRSF035875">
    <property type="entry name" value="RNase_BN"/>
    <property type="match status" value="1"/>
</dbReference>
<evidence type="ECO:0000256" key="2">
    <source>
        <dbReference type="ARBA" id="ARBA00022475"/>
    </source>
</evidence>
<feature type="transmembrane region" description="Helical" evidence="6">
    <location>
        <begin position="28"/>
        <end position="50"/>
    </location>
</feature>
<reference evidence="7 8" key="1">
    <citation type="journal article" date="2015" name="Genome Announc.">
        <title>Draft Genome Sequence of Clostridium tyrobutyricum Strain DIVETGP, Isolated from Cow's Milk for Grana Padano Production.</title>
        <authorList>
            <person name="Soggiu A."/>
            <person name="Piras C."/>
            <person name="Gaiarsa S."/>
            <person name="Sassera D."/>
            <person name="Roncada P."/>
            <person name="Bendixen E."/>
            <person name="Brasca M."/>
            <person name="Bonizzi L."/>
        </authorList>
    </citation>
    <scope>NUCLEOTIDE SEQUENCE [LARGE SCALE GENOMIC DNA]</scope>
    <source>
        <strain evidence="7 8">DIVETGP</strain>
    </source>
</reference>
<keyword evidence="4 6" id="KW-1133">Transmembrane helix</keyword>
<keyword evidence="8" id="KW-1185">Reference proteome</keyword>
<dbReference type="PANTHER" id="PTHR30213:SF0">
    <property type="entry name" value="UPF0761 MEMBRANE PROTEIN YIHY"/>
    <property type="match status" value="1"/>
</dbReference>
<feature type="transmembrane region" description="Helical" evidence="6">
    <location>
        <begin position="129"/>
        <end position="154"/>
    </location>
</feature>
<evidence type="ECO:0000313" key="8">
    <source>
        <dbReference type="Proteomes" id="UP000019482"/>
    </source>
</evidence>
<evidence type="ECO:0000256" key="1">
    <source>
        <dbReference type="ARBA" id="ARBA00004651"/>
    </source>
</evidence>
<dbReference type="Pfam" id="PF03631">
    <property type="entry name" value="Virul_fac_BrkB"/>
    <property type="match status" value="1"/>
</dbReference>
<feature type="transmembrane region" description="Helical" evidence="6">
    <location>
        <begin position="88"/>
        <end position="108"/>
    </location>
</feature>
<evidence type="ECO:0000256" key="6">
    <source>
        <dbReference type="SAM" id="Phobius"/>
    </source>
</evidence>
<dbReference type="PANTHER" id="PTHR30213">
    <property type="entry name" value="INNER MEMBRANE PROTEIN YHJD"/>
    <property type="match status" value="1"/>
</dbReference>
<gene>
    <name evidence="7" type="ORF">CTDIVETGP_0992</name>
</gene>
<comment type="subcellular location">
    <subcellularLocation>
        <location evidence="1">Cell membrane</location>
        <topology evidence="1">Multi-pass membrane protein</topology>
    </subcellularLocation>
</comment>
<evidence type="ECO:0000313" key="7">
    <source>
        <dbReference type="EMBL" id="CDL90922.1"/>
    </source>
</evidence>